<accession>A0A7J6PD68</accession>
<dbReference type="Proteomes" id="UP000541610">
    <property type="component" value="Unassembled WGS sequence"/>
</dbReference>
<proteinExistence type="predicted"/>
<dbReference type="EMBL" id="JABANP010000036">
    <property type="protein sequence ID" value="KAF4694133.1"/>
    <property type="molecule type" value="Genomic_DNA"/>
</dbReference>
<reference evidence="2 3" key="1">
    <citation type="submission" date="2020-04" db="EMBL/GenBank/DDBJ databases">
        <title>Perkinsus olseni comparative genomics.</title>
        <authorList>
            <person name="Bogema D.R."/>
        </authorList>
    </citation>
    <scope>NUCLEOTIDE SEQUENCE [LARGE SCALE GENOMIC DNA]</scope>
    <source>
        <strain evidence="2">00978-12</strain>
    </source>
</reference>
<dbReference type="AlphaFoldDB" id="A0A7J6PD68"/>
<evidence type="ECO:0000256" key="1">
    <source>
        <dbReference type="SAM" id="Coils"/>
    </source>
</evidence>
<gene>
    <name evidence="2" type="ORF">FOZ60_008938</name>
</gene>
<evidence type="ECO:0000313" key="3">
    <source>
        <dbReference type="Proteomes" id="UP000541610"/>
    </source>
</evidence>
<evidence type="ECO:0000313" key="2">
    <source>
        <dbReference type="EMBL" id="KAF4694133.1"/>
    </source>
</evidence>
<keyword evidence="1" id="KW-0175">Coiled coil</keyword>
<protein>
    <submittedName>
        <fullName evidence="2">Uncharacterized protein</fullName>
    </submittedName>
</protein>
<sequence length="204" mass="23347">MGNIPTQCYHTEPLKEYTALLEQKLQESCEEKERLEKRHLEEMEHREKIYNENLRDMRQLLSRTMERNDELMRLGKDGQRRSGPGRFAAPRIPVSYLRSAQPNHCAETDSYNGQMESLLDALVSGCRSEVRLLENRAMGTERRLRQKASHQSELERLIGENTEGLHNLKRAQANLHAESDGHESAHGCPVAPSGLLVCCLGRDK</sequence>
<name>A0A7J6PD68_PEROL</name>
<comment type="caution">
    <text evidence="2">The sequence shown here is derived from an EMBL/GenBank/DDBJ whole genome shotgun (WGS) entry which is preliminary data.</text>
</comment>
<feature type="coiled-coil region" evidence="1">
    <location>
        <begin position="18"/>
        <end position="74"/>
    </location>
</feature>
<organism evidence="2 3">
    <name type="scientific">Perkinsus olseni</name>
    <name type="common">Perkinsus atlanticus</name>
    <dbReference type="NCBI Taxonomy" id="32597"/>
    <lineage>
        <taxon>Eukaryota</taxon>
        <taxon>Sar</taxon>
        <taxon>Alveolata</taxon>
        <taxon>Perkinsozoa</taxon>
        <taxon>Perkinsea</taxon>
        <taxon>Perkinsida</taxon>
        <taxon>Perkinsidae</taxon>
        <taxon>Perkinsus</taxon>
    </lineage>
</organism>